<keyword evidence="6 9" id="KW-0548">Nucleotidyltransferase</keyword>
<dbReference type="InterPro" id="IPR034678">
    <property type="entry name" value="RNApol_RpoC1"/>
</dbReference>
<proteinExistence type="inferred from homology"/>
<dbReference type="GO" id="GO:0003677">
    <property type="term" value="F:DNA binding"/>
    <property type="evidence" value="ECO:0007669"/>
    <property type="project" value="UniProtKB-UniRule"/>
</dbReference>
<feature type="region of interest" description="Disordered" evidence="11">
    <location>
        <begin position="1002"/>
        <end position="1034"/>
    </location>
</feature>
<comment type="subunit">
    <text evidence="9">In plastids the minimal PEP RNA polymerase catalytic core is composed of four subunits: alpha, beta, beta', and beta''. When a (nuclear-encoded) sigma factor is associated with the core the holoenzyme is formed, which can initiate transcription.</text>
</comment>
<feature type="compositionally biased region" description="Basic and acidic residues" evidence="11">
    <location>
        <begin position="1016"/>
        <end position="1030"/>
    </location>
</feature>
<comment type="cofactor">
    <cofactor evidence="9">
        <name>Zn(2+)</name>
        <dbReference type="ChEBI" id="CHEBI:29105"/>
    </cofactor>
    <text evidence="9">Binds 1 Zn(2+) ion per subunit.</text>
</comment>
<keyword evidence="9" id="KW-0479">Metal-binding</keyword>
<dbReference type="HAMAP" id="MF_01323">
    <property type="entry name" value="RNApol_bact_RpoC1"/>
    <property type="match status" value="1"/>
</dbReference>
<feature type="region of interest" description="Disordered" evidence="11">
    <location>
        <begin position="2321"/>
        <end position="2412"/>
    </location>
</feature>
<geneLocation type="chloroplast" evidence="13"/>
<feature type="region of interest" description="Disordered" evidence="11">
    <location>
        <begin position="2234"/>
        <end position="2271"/>
    </location>
</feature>
<feature type="compositionally biased region" description="Low complexity" evidence="11">
    <location>
        <begin position="1076"/>
        <end position="1086"/>
    </location>
</feature>
<feature type="region of interest" description="Disordered" evidence="11">
    <location>
        <begin position="425"/>
        <end position="448"/>
    </location>
</feature>
<dbReference type="InterPro" id="IPR000722">
    <property type="entry name" value="RNA_pol_asu"/>
</dbReference>
<dbReference type="GO" id="GO:0006351">
    <property type="term" value="P:DNA-templated transcription"/>
    <property type="evidence" value="ECO:0007669"/>
    <property type="project" value="UniProtKB-UniRule"/>
</dbReference>
<comment type="cofactor">
    <cofactor evidence="9">
        <name>Mg(2+)</name>
        <dbReference type="ChEBI" id="CHEBI:18420"/>
    </cofactor>
    <text evidence="9">Binds 1 Mg(2+) ion per subunit.</text>
</comment>
<feature type="binding site" evidence="9">
    <location>
        <position position="216"/>
    </location>
    <ligand>
        <name>Zn(2+)</name>
        <dbReference type="ChEBI" id="CHEBI:29105"/>
    </ligand>
</feature>
<dbReference type="GO" id="GO:0000428">
    <property type="term" value="C:DNA-directed RNA polymerase complex"/>
    <property type="evidence" value="ECO:0007669"/>
    <property type="project" value="UniProtKB-KW"/>
</dbReference>
<feature type="compositionally biased region" description="Basic and acidic residues" evidence="11">
    <location>
        <begin position="2255"/>
        <end position="2271"/>
    </location>
</feature>
<dbReference type="GO" id="GO:0008270">
    <property type="term" value="F:zinc ion binding"/>
    <property type="evidence" value="ECO:0007669"/>
    <property type="project" value="UniProtKB-UniRule"/>
</dbReference>
<dbReference type="InterPro" id="IPR045867">
    <property type="entry name" value="DNA-dir_RpoC_beta_prime"/>
</dbReference>
<feature type="compositionally biased region" description="Polar residues" evidence="11">
    <location>
        <begin position="432"/>
        <end position="448"/>
    </location>
</feature>
<keyword evidence="7 9" id="KW-0804">Transcription</keyword>
<dbReference type="Gene3D" id="1.10.274.100">
    <property type="entry name" value="RNA polymerase Rpb1, domain 3"/>
    <property type="match status" value="1"/>
</dbReference>
<evidence type="ECO:0000256" key="4">
    <source>
        <dbReference type="ARBA" id="ARBA00022640"/>
    </source>
</evidence>
<feature type="region of interest" description="Disordered" evidence="11">
    <location>
        <begin position="781"/>
        <end position="806"/>
    </location>
</feature>
<accession>A0A1W6EGS7</accession>
<dbReference type="Pfam" id="PF00623">
    <property type="entry name" value="RNA_pol_Rpb1_2"/>
    <property type="match status" value="1"/>
</dbReference>
<feature type="region of interest" description="Disordered" evidence="11">
    <location>
        <begin position="501"/>
        <end position="549"/>
    </location>
</feature>
<feature type="compositionally biased region" description="Polar residues" evidence="11">
    <location>
        <begin position="532"/>
        <end position="542"/>
    </location>
</feature>
<evidence type="ECO:0000256" key="10">
    <source>
        <dbReference type="RuleBase" id="RU004279"/>
    </source>
</evidence>
<evidence type="ECO:0000256" key="8">
    <source>
        <dbReference type="ARBA" id="ARBA00048552"/>
    </source>
</evidence>
<dbReference type="Gene3D" id="4.10.860.120">
    <property type="entry name" value="RNA polymerase II, clamp domain"/>
    <property type="match status" value="1"/>
</dbReference>
<comment type="catalytic activity">
    <reaction evidence="8 9 10">
        <text>RNA(n) + a ribonucleoside 5'-triphosphate = RNA(n+1) + diphosphate</text>
        <dbReference type="Rhea" id="RHEA:21248"/>
        <dbReference type="Rhea" id="RHEA-COMP:14527"/>
        <dbReference type="Rhea" id="RHEA-COMP:17342"/>
        <dbReference type="ChEBI" id="CHEBI:33019"/>
        <dbReference type="ChEBI" id="CHEBI:61557"/>
        <dbReference type="ChEBI" id="CHEBI:140395"/>
        <dbReference type="EC" id="2.7.7.6"/>
    </reaction>
</comment>
<evidence type="ECO:0000259" key="12">
    <source>
        <dbReference type="SMART" id="SM00663"/>
    </source>
</evidence>
<dbReference type="InterPro" id="IPR007066">
    <property type="entry name" value="RNA_pol_Rpb1_3"/>
</dbReference>
<feature type="binding site" evidence="9">
    <location>
        <position position="2785"/>
    </location>
    <ligand>
        <name>Mg(2+)</name>
        <dbReference type="ChEBI" id="CHEBI:18420"/>
    </ligand>
</feature>
<protein>
    <recommendedName>
        <fullName evidence="9">DNA-directed RNA polymerase subunit beta'</fullName>
        <ecNumber evidence="9">2.7.7.6</ecNumber>
    </recommendedName>
    <alternativeName>
        <fullName evidence="9">PEP</fullName>
    </alternativeName>
    <alternativeName>
        <fullName evidence="9">Plastid-encoded RNA polymerase subunit beta'</fullName>
        <shortName evidence="9">RNA polymerase subunit beta'</shortName>
    </alternativeName>
</protein>
<evidence type="ECO:0000256" key="5">
    <source>
        <dbReference type="ARBA" id="ARBA00022679"/>
    </source>
</evidence>
<dbReference type="EMBL" id="KY407658">
    <property type="protein sequence ID" value="ARK14604.1"/>
    <property type="molecule type" value="Genomic_DNA"/>
</dbReference>
<evidence type="ECO:0000313" key="13">
    <source>
        <dbReference type="EMBL" id="ARK14604.1"/>
    </source>
</evidence>
<dbReference type="InterPro" id="IPR007080">
    <property type="entry name" value="RNA_pol_Rpb1_1"/>
</dbReference>
<feature type="binding site" evidence="9">
    <location>
        <position position="219"/>
    </location>
    <ligand>
        <name>Zn(2+)</name>
        <dbReference type="ChEBI" id="CHEBI:29105"/>
    </ligand>
</feature>
<feature type="binding site" evidence="9">
    <location>
        <position position="2789"/>
    </location>
    <ligand>
        <name>Mg(2+)</name>
        <dbReference type="ChEBI" id="CHEBI:18420"/>
    </ligand>
</feature>
<dbReference type="SUPFAM" id="SSF64484">
    <property type="entry name" value="beta and beta-prime subunits of DNA dependent RNA-polymerase"/>
    <property type="match status" value="2"/>
</dbReference>
<feature type="compositionally biased region" description="Polar residues" evidence="11">
    <location>
        <begin position="506"/>
        <end position="524"/>
    </location>
</feature>
<evidence type="ECO:0000256" key="3">
    <source>
        <dbReference type="ARBA" id="ARBA00022478"/>
    </source>
</evidence>
<evidence type="ECO:0000256" key="6">
    <source>
        <dbReference type="ARBA" id="ARBA00022695"/>
    </source>
</evidence>
<evidence type="ECO:0000256" key="11">
    <source>
        <dbReference type="SAM" id="MobiDB-lite"/>
    </source>
</evidence>
<feature type="binding site" evidence="9">
    <location>
        <position position="2787"/>
    </location>
    <ligand>
        <name>Mg(2+)</name>
        <dbReference type="ChEBI" id="CHEBI:18420"/>
    </ligand>
</feature>
<keyword evidence="9" id="KW-0862">Zinc</keyword>
<comment type="subcellular location">
    <subcellularLocation>
        <location evidence="9">Plastid</location>
        <location evidence="9">Chloroplast</location>
    </subcellularLocation>
</comment>
<feature type="binding site" evidence="9">
    <location>
        <position position="202"/>
    </location>
    <ligand>
        <name>Zn(2+)</name>
        <dbReference type="ChEBI" id="CHEBI:29105"/>
    </ligand>
</feature>
<dbReference type="GO" id="GO:0000287">
    <property type="term" value="F:magnesium ion binding"/>
    <property type="evidence" value="ECO:0007669"/>
    <property type="project" value="UniProtKB-UniRule"/>
</dbReference>
<dbReference type="GeneID" id="32890169"/>
<dbReference type="InterPro" id="IPR044893">
    <property type="entry name" value="RNA_pol_Rpb1_clamp_domain"/>
</dbReference>
<keyword evidence="9" id="KW-0460">Magnesium</keyword>
<dbReference type="GO" id="GO:0003899">
    <property type="term" value="F:DNA-directed RNA polymerase activity"/>
    <property type="evidence" value="ECO:0007669"/>
    <property type="project" value="UniProtKB-UniRule"/>
</dbReference>
<comment type="function">
    <text evidence="1 9 10">DNA-dependent RNA polymerase catalyzes the transcription of DNA into RNA using the four ribonucleoside triphosphates as substrates.</text>
</comment>
<organism evidence="13">
    <name type="scientific">Pseudocharacium americanum</name>
    <dbReference type="NCBI Taxonomy" id="231080"/>
    <lineage>
        <taxon>Eukaryota</taxon>
        <taxon>Viridiplantae</taxon>
        <taxon>Chlorophyta</taxon>
        <taxon>core chlorophytes</taxon>
        <taxon>Ulvophyceae</taxon>
        <taxon>Ignatiales</taxon>
        <taxon>Ignatiaceae</taxon>
        <taxon>Pseudocharacium</taxon>
    </lineage>
</organism>
<evidence type="ECO:0000256" key="1">
    <source>
        <dbReference type="ARBA" id="ARBA00004026"/>
    </source>
</evidence>
<keyword evidence="13" id="KW-0150">Chloroplast</keyword>
<keyword evidence="3 9" id="KW-0240">DNA-directed RNA polymerase</keyword>
<dbReference type="InterPro" id="IPR042102">
    <property type="entry name" value="RNA_pol_Rpb1_3_sf"/>
</dbReference>
<dbReference type="PANTHER" id="PTHR19376">
    <property type="entry name" value="DNA-DIRECTED RNA POLYMERASE"/>
    <property type="match status" value="1"/>
</dbReference>
<feature type="compositionally biased region" description="Polar residues" evidence="11">
    <location>
        <begin position="2243"/>
        <end position="2254"/>
    </location>
</feature>
<evidence type="ECO:0000256" key="9">
    <source>
        <dbReference type="HAMAP-Rule" id="MF_01323"/>
    </source>
</evidence>
<dbReference type="PANTHER" id="PTHR19376:SF54">
    <property type="entry name" value="DNA-DIRECTED RNA POLYMERASE SUBUNIT BETA"/>
    <property type="match status" value="1"/>
</dbReference>
<comment type="similarity">
    <text evidence="2 9">Belongs to the RNA polymerase beta' chain family. RpoC1 subfamily.</text>
</comment>
<evidence type="ECO:0000256" key="2">
    <source>
        <dbReference type="ARBA" id="ARBA00007207"/>
    </source>
</evidence>
<dbReference type="Gene3D" id="1.10.40.90">
    <property type="match status" value="1"/>
</dbReference>
<reference evidence="13" key="1">
    <citation type="journal article" date="2017" name="Sci. Rep.">
        <title>Divergent copies of the large inverted repeat in the chloroplast genomes of ulvophycean green algae.</title>
        <authorList>
            <person name="Turmel M."/>
            <person name="Otis C."/>
            <person name="Lemieux C."/>
        </authorList>
    </citation>
    <scope>NUCLEOTIDE SEQUENCE</scope>
</reference>
<feature type="compositionally biased region" description="Basic and acidic residues" evidence="11">
    <location>
        <begin position="2345"/>
        <end position="2372"/>
    </location>
</feature>
<dbReference type="EC" id="2.7.7.6" evidence="9"/>
<feature type="region of interest" description="Disordered" evidence="11">
    <location>
        <begin position="2862"/>
        <end position="2886"/>
    </location>
</feature>
<dbReference type="GO" id="GO:0009507">
    <property type="term" value="C:chloroplast"/>
    <property type="evidence" value="ECO:0007669"/>
    <property type="project" value="UniProtKB-SubCell"/>
</dbReference>
<dbReference type="Gene3D" id="2.40.40.20">
    <property type="match status" value="1"/>
</dbReference>
<dbReference type="InterPro" id="IPR006592">
    <property type="entry name" value="RNA_pol_N"/>
</dbReference>
<sequence>MNLKFQQKLLNNKLTKRVQIMKGCNQVFYTVCAFASQSFPLNEIHDQPIERKLHERSEAQSPKTITPNCSFFYWLSMKKPKRSYLCGSMKTFTANLCCNSNYCSSFDRTKFDPPQIMRPNKFRSLPMRALTQHNSFKKPIESITIGLASPEQILKWAERVLPNGKIVGQVTSPQTLNYKTLKPEKGGLFCERIFGPVKDYECACGKKKMKSHQRFCNECEVELTSSRVRRYRLGYIQLDSPVTHVWFLKGMSSYISILLNLPRKKVESIAYCTKTISTSVIPSSNNFVGTVQDQTTFKKSLTDPIGFYEIPFINNSNDPASIDPPGFENQEVRYSGSLSIDEAETLTKLNEDRPNEVRFLRSIMLNESQYDQTNSKIPSWVEPFPHRFTSPKPQNNQEPLFLSDYEIQLSEKNLNQYSNVQSEFRLNEEKSGGSSEARSFQPNQVQPKSEASYSVDFVSLNLNEVQLSHFSEDVIIKKFKTNQPKIVFDNIYNQGQTSKFERKTNEGSSPNFHNEGFSPNSPIEQSKEIEGQSPQFPNSMNNTERKRSIRQKQCKKTFRILILKNWLTRNFFVETSKNYQSGESSLAPLNEANSTLDLTETNQVQNQSGGLIFDQSDQLFPKKQRRLHFMKFFLNNKSTLPMASILFKNVGSSELNLLKKLNFTQYIHKNSPNLFDRAELDPPNPTILSEKRNVHITNKAIVFELHIFEFFMEYLPWLIFLDIQNFEEIETMDQSSIRSSSIVQNLLFNDLLRKNRCHQFFSFFYLKPMCLNLKLNQSSETDRAKRNNSDCASAEKSNPPRSPQLNFYRQPKLYEFKQLVTKSFKFHIEMTFSSLIKTLFTDLTYFNVYNSEISQSKSNDRGSTLPSSKQTELNPIVQSPIYQKFQKTGDNSIRVFSKDVQSILKVSLWSSRLTNIENTSYLENVDFKRKRNFSWSKPNFFSTAKNRSQDTRIYKESPFQTILREHKKRQEANSVSPENIGLAQYWTKMKSPFPLNQSNFSMNPDGSKIQPPETKNWNDRAKLDPSDSKNHSAPFNLTKIMKNLVKPGGSSFARSNDGYLRQSNGFGFSDLKKYETTQSNKNSNSTTKEKPLDNQNKFFSNKPVSQKIKEQFPQLNFPREQNFLSTNEHSEYQSSCFPPIIPNDRTQFDPPKEFNFINQINNNFRSYENEFAFLRLFNSIKLKNNEKQLFDRKTLFSNLKQLNELHFPKKESLDFFTSSGFTKKRFQFEPHIDSVLNVFQLCELNQMNLISSPEAQNETNCEKRNFANQLSERSENAEFPQLKTLVNSNLGDRTAFGRKIAALNDFAQLLKYQKKLISLVPPNTDDKTKVIKKPIERHEVSEANRGKRNYPSEIPPAKIVYQKQKLKTIDFLFQWIAYEKPLETEFLLNENKWSKGLIEGQSNCFSMGSMEFRSNCENWDHCTSPKTTSLSPTWEKLSPDIRFNKEKFSFSELVQMIERSEIPHIDSSFSNNFISLTNSLRSFALKNILKLRFKEKNAAHNSSALLELRKDQFKRKSITFQNLGDRTSFDRSIDQNSIPPIVNENDQAELSSILSNEPMDSKSIAPPSVFLLNKVSPIEKSSIFGSERSEITPINEKFLVQPIDIGLKRLIENQSPRLQENLLPIARLGVAQTEQSQLRRVLEDRGTRSELDPLDRAQLDLTKQSPQSTRSEIELLRGETKSPQAHFFYKGGLRSIQLALWSIHLKNNSMLLSLIQNELWTNSLTMTESINRTKRNSASFKIDTWLNILNYLFDLKILSWINKSHVMLLKPMEFNDPFDQAKLDPPKDQKSFYNGIWTSTWGIARSSIVLEKFQNSKSFDRAKLDPPQKLIKDQFPQRRNLFQFSEPSTTHLTKKQTFKKSGGSYDVYPISGVIKLNRLSEAQSPTFGQFSMTSSIGPLNYRQIQRSVIERSEIPPIPQNFVSYKNKKRNKGILLRPIDTFIPSLFNSNEVQITQKVLESEIPKILRIQKAKKQLDQTITIQKELLTKPIKIKSKSLFLSNWKVFRLGKLIERGESRFARSNESQLIQKQFPQFNSGKTSEARLSQLFFDQSSQSYFDIPIERNEITKIEPISLLKKKKLTQNKFYKNLKKNRNNGLEAKSHLLSLLQNKKFLKNTTIFPNLKDNDHGSDPLGESRFVRLDNNILFSYVQNSNRGGSNEVRSSDNKVFTFDRTKFDPPELREKFFDSVLEYKLENYLEKLGNWARSVQSPLIEQNSLMPPGGSSFARSIEGREISPIPPNEILPSSISSNNSTNDRAKLDPPDSLELTERSDFETNVGFRLREAQSPSPNFPSSKLNTASRAIDSNYFEFLDQKLIESDPEARQKNEHNSLANQKTLTDFANRNSPEDLGDRVSLDRSKKDTSFNKLEDRLIENQSGGLSEAQPEELSSLRVDQSSHSSEAKSPKTKSSTSEITLNSNKYYSVLQTQQWESQDHWECFLTYMTENPKKMDYPIFSYRKQALPNQTPLTGGGAIQNLLKNYDSHTHLPLLDKHIRIVLLNLNSQIQELEELLNFEFFSRDLFIKIYTKLCGLRSQRTKILRRLKLIRNFRQSKLHPEWMVLSILPVLPPDLRPIVQLDGNQVGVSDINKLYKLVLVRNQRIKKLRQGIYSINNSIEMRYSQRLLQEGVDALLSTGKVGANSVSGSSKPPLKSLSNILKGKKGRFRQNLLGKRVDYSGRSVIVVGPKLKIHECGLPKEMAIELFQPFLIRRLISQKIVKTVLGAKRLIQAKKPIIWNVLRQVLQNHLILLNRAPTLHRLGIQAFQPKLIEGRAILLHPLVCTAFNADFDGDQMAVHVPLSFQARAEAWKLICSINNLLSPATGQPIVVPSQDMVLGCYYLTTNDLLSESKYTLWTYQQKQAKKELQSNRSEPNLGDRASLDRSGGIDLATPRTRSEIELLRGSSISDRVDQSSLIELNRVSAAHSIPKNPIDPIERHEMNEANSIPPTSISSIPSPFFSSLSSQPKTLLTKDFPFGNVKTSLYGYYFLNFSDVLKKYSENKIDPHMIVWVSWNNDFEDNAQNEQPLEIRIHSIGWFTKIYTKYQASFDLKGQLISQIIRTTAGRVVMNSLINK</sequence>
<feature type="binding site" evidence="9">
    <location>
        <position position="204"/>
    </location>
    <ligand>
        <name>Zn(2+)</name>
        <dbReference type="ChEBI" id="CHEBI:29105"/>
    </ligand>
</feature>
<dbReference type="SMART" id="SM00663">
    <property type="entry name" value="RPOLA_N"/>
    <property type="match status" value="1"/>
</dbReference>
<evidence type="ECO:0000256" key="7">
    <source>
        <dbReference type="ARBA" id="ARBA00023163"/>
    </source>
</evidence>
<dbReference type="Pfam" id="PF04983">
    <property type="entry name" value="RNA_pol_Rpb1_3"/>
    <property type="match status" value="1"/>
</dbReference>
<feature type="domain" description="RNA polymerase N-terminal" evidence="12">
    <location>
        <begin position="2556"/>
        <end position="2839"/>
    </location>
</feature>
<feature type="compositionally biased region" description="Polar residues" evidence="11">
    <location>
        <begin position="2329"/>
        <end position="2344"/>
    </location>
</feature>
<keyword evidence="4 13" id="KW-0934">Plastid</keyword>
<name>A0A1W6EGS7_9CHLO</name>
<dbReference type="RefSeq" id="YP_009367602.1">
    <property type="nucleotide sequence ID" value="NC_034711.1"/>
</dbReference>
<gene>
    <name evidence="9 13" type="primary">rpoC1</name>
</gene>
<keyword evidence="5 9" id="KW-0808">Transferase</keyword>
<feature type="region of interest" description="Disordered" evidence="11">
    <location>
        <begin position="1076"/>
        <end position="1099"/>
    </location>
</feature>
<dbReference type="Pfam" id="PF04997">
    <property type="entry name" value="RNA_pol_Rpb1_1"/>
    <property type="match status" value="2"/>
</dbReference>